<comment type="caution">
    <text evidence="2">The sequence shown here is derived from an EMBL/GenBank/DDBJ whole genome shotgun (WGS) entry which is preliminary data.</text>
</comment>
<reference evidence="2 3" key="1">
    <citation type="submission" date="2019-08" db="EMBL/GenBank/DDBJ databases">
        <title>Bacillus genomes from the desert of Cuatro Cienegas, Coahuila.</title>
        <authorList>
            <person name="Olmedo-Alvarez G."/>
        </authorList>
    </citation>
    <scope>NUCLEOTIDE SEQUENCE [LARGE SCALE GENOMIC DNA]</scope>
    <source>
        <strain evidence="2 3">CH37_1T</strain>
    </source>
</reference>
<protein>
    <submittedName>
        <fullName evidence="2">Uncharacterized protein</fullName>
    </submittedName>
</protein>
<dbReference type="GeneID" id="97348068"/>
<keyword evidence="1" id="KW-0472">Membrane</keyword>
<proteinExistence type="predicted"/>
<keyword evidence="1" id="KW-0812">Transmembrane</keyword>
<accession>A0A5D4SGZ6</accession>
<gene>
    <name evidence="2" type="ORF">FZD47_17835</name>
</gene>
<evidence type="ECO:0000313" key="3">
    <source>
        <dbReference type="Proteomes" id="UP000323732"/>
    </source>
</evidence>
<dbReference type="EMBL" id="VTES01000005">
    <property type="protein sequence ID" value="TYS61951.1"/>
    <property type="molecule type" value="Genomic_DNA"/>
</dbReference>
<organism evidence="2 3">
    <name type="scientific">Bacillus infantis</name>
    <dbReference type="NCBI Taxonomy" id="324767"/>
    <lineage>
        <taxon>Bacteria</taxon>
        <taxon>Bacillati</taxon>
        <taxon>Bacillota</taxon>
        <taxon>Bacilli</taxon>
        <taxon>Bacillales</taxon>
        <taxon>Bacillaceae</taxon>
        <taxon>Bacillus</taxon>
    </lineage>
</organism>
<evidence type="ECO:0000313" key="2">
    <source>
        <dbReference type="EMBL" id="TYS61951.1"/>
    </source>
</evidence>
<feature type="transmembrane region" description="Helical" evidence="1">
    <location>
        <begin position="5"/>
        <end position="23"/>
    </location>
</feature>
<sequence length="79" mass="8405">MRDILGYFLIAQAILTGVIVYSINSLSDTIKASAAYVATTDRDKQLSWGSDLGMPSIALFLLIAVAGLGIFLVVNKKGN</sequence>
<dbReference type="AlphaFoldDB" id="A0A5D4SGZ6"/>
<dbReference type="Proteomes" id="UP000323732">
    <property type="component" value="Unassembled WGS sequence"/>
</dbReference>
<evidence type="ECO:0000256" key="1">
    <source>
        <dbReference type="SAM" id="Phobius"/>
    </source>
</evidence>
<feature type="transmembrane region" description="Helical" evidence="1">
    <location>
        <begin position="52"/>
        <end position="74"/>
    </location>
</feature>
<dbReference type="RefSeq" id="WP_148950437.1">
    <property type="nucleotide sequence ID" value="NZ_CP160000.1"/>
</dbReference>
<keyword evidence="1" id="KW-1133">Transmembrane helix</keyword>
<name>A0A5D4SGZ6_9BACI</name>